<dbReference type="EMBL" id="MU003492">
    <property type="protein sequence ID" value="KAF2477779.1"/>
    <property type="molecule type" value="Genomic_DNA"/>
</dbReference>
<comment type="caution">
    <text evidence="1">The sequence shown here is derived from an EMBL/GenBank/DDBJ whole genome shotgun (WGS) entry which is preliminary data.</text>
</comment>
<keyword evidence="2" id="KW-1185">Reference proteome</keyword>
<name>A0ACB6REV2_9PLEO</name>
<proteinExistence type="predicted"/>
<accession>A0ACB6REV2</accession>
<sequence>MPSHLTRLVFRSIIANRPVLYRGCVHSPPSPRTAASFRNGWPTCQQRGFLNLFKPARKIKDPDVPPGLGTLLDLAHMQSIAARPPPPSDVAQALNIFFTKYDKKPEDFHLRAAMNAYNYIQATPKSDGQPWMSAPELLKILRSLRRRAPGSGKASLAFARLLHEELNARQKAAEPDLAIYQLSDLPAFLNILCLNGAALEARELAATTLVGPITPDTPFPMVRAILATWTYVLKGFSREQNQEGLLQTVDIIRRLSVPFTPNMQQLLVAFFVQKADFEQAKHWYLQPTATPQGLKDIEPNVHTHALILKACALDGDPSFGQQVVASLLKDLPTKAAWDAIFLWSAAIGKGVDEVDRMMNVMVRRNDEWRREDPARPVVCPDIDTINALVELCMSRKDPYSAERYIALGEKRGILPNAKTYCMQIAYRLSANDIDGARAAYYGLQGEQLDDQSTEVVNKLIQAMCGSKRHHFDDVMAVVDDLHERKAQFVPQTIAMLCTLHLQRGESDDAVDLLQIHTYHYAPEQRAIISGKLAEFIMNRDNSTADAWDTYQILRQVFQETPRHVRVRLMNEFFARRRSDMACHIFFHMRNHASLDVRPDGDAYATVFTGFARNADAESLELIHNQLKLDLNVELDTKLRNSLMLAYAATGNNRRALEFWAEIVASKEGPTYRSIAIAFRSCEGMPWGDQHAKPIWRRLKEMDIDVDKEIWTAYLCAIARNQLHDEAVQMLETVEEEYGFTPDLYILSNWFNTTTNSERQRKVEAWIRQRYPAVWTEMEGLGHYKTMDGFGYRQFHINRDLDP</sequence>
<evidence type="ECO:0000313" key="2">
    <source>
        <dbReference type="Proteomes" id="UP000799755"/>
    </source>
</evidence>
<gene>
    <name evidence="1" type="ORF">BDR25DRAFT_299574</name>
</gene>
<evidence type="ECO:0000313" key="1">
    <source>
        <dbReference type="EMBL" id="KAF2477779.1"/>
    </source>
</evidence>
<dbReference type="Proteomes" id="UP000799755">
    <property type="component" value="Unassembled WGS sequence"/>
</dbReference>
<reference evidence="1" key="1">
    <citation type="journal article" date="2020" name="Stud. Mycol.">
        <title>101 Dothideomycetes genomes: a test case for predicting lifestyles and emergence of pathogens.</title>
        <authorList>
            <person name="Haridas S."/>
            <person name="Albert R."/>
            <person name="Binder M."/>
            <person name="Bloem J."/>
            <person name="Labutti K."/>
            <person name="Salamov A."/>
            <person name="Andreopoulos B."/>
            <person name="Baker S."/>
            <person name="Barry K."/>
            <person name="Bills G."/>
            <person name="Bluhm B."/>
            <person name="Cannon C."/>
            <person name="Castanera R."/>
            <person name="Culley D."/>
            <person name="Daum C."/>
            <person name="Ezra D."/>
            <person name="Gonzalez J."/>
            <person name="Henrissat B."/>
            <person name="Kuo A."/>
            <person name="Liang C."/>
            <person name="Lipzen A."/>
            <person name="Lutzoni F."/>
            <person name="Magnuson J."/>
            <person name="Mondo S."/>
            <person name="Nolan M."/>
            <person name="Ohm R."/>
            <person name="Pangilinan J."/>
            <person name="Park H.-J."/>
            <person name="Ramirez L."/>
            <person name="Alfaro M."/>
            <person name="Sun H."/>
            <person name="Tritt A."/>
            <person name="Yoshinaga Y."/>
            <person name="Zwiers L.-H."/>
            <person name="Turgeon B."/>
            <person name="Goodwin S."/>
            <person name="Spatafora J."/>
            <person name="Crous P."/>
            <person name="Grigoriev I."/>
        </authorList>
    </citation>
    <scope>NUCLEOTIDE SEQUENCE</scope>
    <source>
        <strain evidence="1">ATCC 200398</strain>
    </source>
</reference>
<protein>
    <submittedName>
        <fullName evidence="1">Complex I intermediate-associated protein 84, mitochondrial</fullName>
    </submittedName>
</protein>
<organism evidence="1 2">
    <name type="scientific">Lindgomyces ingoldianus</name>
    <dbReference type="NCBI Taxonomy" id="673940"/>
    <lineage>
        <taxon>Eukaryota</taxon>
        <taxon>Fungi</taxon>
        <taxon>Dikarya</taxon>
        <taxon>Ascomycota</taxon>
        <taxon>Pezizomycotina</taxon>
        <taxon>Dothideomycetes</taxon>
        <taxon>Pleosporomycetidae</taxon>
        <taxon>Pleosporales</taxon>
        <taxon>Lindgomycetaceae</taxon>
        <taxon>Lindgomyces</taxon>
    </lineage>
</organism>